<keyword evidence="6" id="KW-0456">Lyase</keyword>
<keyword evidence="4" id="KW-0408">Iron</keyword>
<sequence>MTTVDGSIPKELIYEVALELMSRAAIGIPQDFKSAIKNMCVLENNPLSKFVLNEIQKNYEVAEADQRPMCGDTGLPRWYVKLGNECRTQGGFVELERNLRRATADATKSIPLRPNRVHPLTRKDHNNNLGIHAPEVQYAFEPDGEWLD</sequence>
<dbReference type="GO" id="GO:0016829">
    <property type="term" value="F:lyase activity"/>
    <property type="evidence" value="ECO:0007669"/>
    <property type="project" value="UniProtKB-KW"/>
</dbReference>
<name>A0A381PRC5_9ZZZZ</name>
<protein>
    <recommendedName>
        <fullName evidence="7">Fe-S hydro-lyase tartrate dehydratase alpha-type catalytic domain-containing protein</fullName>
    </recommendedName>
</protein>
<gene>
    <name evidence="8" type="ORF">METZ01_LOCUS22460</name>
</gene>
<comment type="similarity">
    <text evidence="1">Belongs to the class-I fumarase family.</text>
</comment>
<evidence type="ECO:0000313" key="8">
    <source>
        <dbReference type="EMBL" id="SUZ69606.1"/>
    </source>
</evidence>
<proteinExistence type="inferred from homology"/>
<evidence type="ECO:0000256" key="1">
    <source>
        <dbReference type="ARBA" id="ARBA00008876"/>
    </source>
</evidence>
<organism evidence="8">
    <name type="scientific">marine metagenome</name>
    <dbReference type="NCBI Taxonomy" id="408172"/>
    <lineage>
        <taxon>unclassified sequences</taxon>
        <taxon>metagenomes</taxon>
        <taxon>ecological metagenomes</taxon>
    </lineage>
</organism>
<feature type="non-terminal residue" evidence="8">
    <location>
        <position position="148"/>
    </location>
</feature>
<evidence type="ECO:0000256" key="4">
    <source>
        <dbReference type="ARBA" id="ARBA00023004"/>
    </source>
</evidence>
<evidence type="ECO:0000256" key="2">
    <source>
        <dbReference type="ARBA" id="ARBA00022485"/>
    </source>
</evidence>
<accession>A0A381PRC5</accession>
<keyword evidence="2" id="KW-0004">4Fe-4S</keyword>
<dbReference type="PANTHER" id="PTHR30389:SF17">
    <property type="entry name" value="L(+)-TARTRATE DEHYDRATASE SUBUNIT ALPHA-RELATED"/>
    <property type="match status" value="1"/>
</dbReference>
<dbReference type="AlphaFoldDB" id="A0A381PRC5"/>
<dbReference type="GO" id="GO:0046872">
    <property type="term" value="F:metal ion binding"/>
    <property type="evidence" value="ECO:0007669"/>
    <property type="project" value="UniProtKB-KW"/>
</dbReference>
<evidence type="ECO:0000256" key="3">
    <source>
        <dbReference type="ARBA" id="ARBA00022723"/>
    </source>
</evidence>
<dbReference type="InterPro" id="IPR004646">
    <property type="entry name" value="Fe-S_hydro-lyase_TtdA-typ_cat"/>
</dbReference>
<reference evidence="8" key="1">
    <citation type="submission" date="2018-05" db="EMBL/GenBank/DDBJ databases">
        <authorList>
            <person name="Lanie J.A."/>
            <person name="Ng W.-L."/>
            <person name="Kazmierczak K.M."/>
            <person name="Andrzejewski T.M."/>
            <person name="Davidsen T.M."/>
            <person name="Wayne K.J."/>
            <person name="Tettelin H."/>
            <person name="Glass J.I."/>
            <person name="Rusch D."/>
            <person name="Podicherti R."/>
            <person name="Tsui H.-C.T."/>
            <person name="Winkler M.E."/>
        </authorList>
    </citation>
    <scope>NUCLEOTIDE SEQUENCE</scope>
</reference>
<evidence type="ECO:0000256" key="5">
    <source>
        <dbReference type="ARBA" id="ARBA00023014"/>
    </source>
</evidence>
<dbReference type="GO" id="GO:0051539">
    <property type="term" value="F:4 iron, 4 sulfur cluster binding"/>
    <property type="evidence" value="ECO:0007669"/>
    <property type="project" value="UniProtKB-KW"/>
</dbReference>
<dbReference type="PANTHER" id="PTHR30389">
    <property type="entry name" value="FUMARATE HYDRATASE-RELATED"/>
    <property type="match status" value="1"/>
</dbReference>
<keyword evidence="5" id="KW-0411">Iron-sulfur</keyword>
<dbReference type="Pfam" id="PF05681">
    <property type="entry name" value="Fumerase"/>
    <property type="match status" value="1"/>
</dbReference>
<keyword evidence="3" id="KW-0479">Metal-binding</keyword>
<evidence type="ECO:0000256" key="6">
    <source>
        <dbReference type="ARBA" id="ARBA00023239"/>
    </source>
</evidence>
<dbReference type="InterPro" id="IPR051208">
    <property type="entry name" value="Class-I_Fumarase/Tartrate_DH"/>
</dbReference>
<dbReference type="EMBL" id="UINC01001066">
    <property type="protein sequence ID" value="SUZ69606.1"/>
    <property type="molecule type" value="Genomic_DNA"/>
</dbReference>
<evidence type="ECO:0000259" key="7">
    <source>
        <dbReference type="Pfam" id="PF05681"/>
    </source>
</evidence>
<feature type="domain" description="Fe-S hydro-lyase tartrate dehydratase alpha-type catalytic" evidence="7">
    <location>
        <begin position="16"/>
        <end position="142"/>
    </location>
</feature>